<dbReference type="AlphaFoldDB" id="A0A5B7GNH9"/>
<dbReference type="Proteomes" id="UP000324222">
    <property type="component" value="Unassembled WGS sequence"/>
</dbReference>
<feature type="compositionally biased region" description="Polar residues" evidence="1">
    <location>
        <begin position="61"/>
        <end position="92"/>
    </location>
</feature>
<feature type="region of interest" description="Disordered" evidence="1">
    <location>
        <begin position="1"/>
        <end position="92"/>
    </location>
</feature>
<evidence type="ECO:0000256" key="1">
    <source>
        <dbReference type="SAM" id="MobiDB-lite"/>
    </source>
</evidence>
<comment type="caution">
    <text evidence="2">The sequence shown here is derived from an EMBL/GenBank/DDBJ whole genome shotgun (WGS) entry which is preliminary data.</text>
</comment>
<organism evidence="2 3">
    <name type="scientific">Portunus trituberculatus</name>
    <name type="common">Swimming crab</name>
    <name type="synonym">Neptunus trituberculatus</name>
    <dbReference type="NCBI Taxonomy" id="210409"/>
    <lineage>
        <taxon>Eukaryota</taxon>
        <taxon>Metazoa</taxon>
        <taxon>Ecdysozoa</taxon>
        <taxon>Arthropoda</taxon>
        <taxon>Crustacea</taxon>
        <taxon>Multicrustacea</taxon>
        <taxon>Malacostraca</taxon>
        <taxon>Eumalacostraca</taxon>
        <taxon>Eucarida</taxon>
        <taxon>Decapoda</taxon>
        <taxon>Pleocyemata</taxon>
        <taxon>Brachyura</taxon>
        <taxon>Eubrachyura</taxon>
        <taxon>Portunoidea</taxon>
        <taxon>Portunidae</taxon>
        <taxon>Portuninae</taxon>
        <taxon>Portunus</taxon>
    </lineage>
</organism>
<gene>
    <name evidence="2" type="ORF">E2C01_053091</name>
</gene>
<dbReference type="OrthoDB" id="6381906at2759"/>
<evidence type="ECO:0000313" key="3">
    <source>
        <dbReference type="Proteomes" id="UP000324222"/>
    </source>
</evidence>
<reference evidence="2 3" key="1">
    <citation type="submission" date="2019-05" db="EMBL/GenBank/DDBJ databases">
        <title>Another draft genome of Portunus trituberculatus and its Hox gene families provides insights of decapod evolution.</title>
        <authorList>
            <person name="Jeong J.-H."/>
            <person name="Song I."/>
            <person name="Kim S."/>
            <person name="Choi T."/>
            <person name="Kim D."/>
            <person name="Ryu S."/>
            <person name="Kim W."/>
        </authorList>
    </citation>
    <scope>NUCLEOTIDE SEQUENCE [LARGE SCALE GENOMIC DNA]</scope>
    <source>
        <tissue evidence="2">Muscle</tissue>
    </source>
</reference>
<name>A0A5B7GNH9_PORTR</name>
<sequence>MKRSASGRVNLQAPGVLKPRNEPFTPNTRESVGQGVRKSFIPKAGLGGSANRLAGRKRQGSTENVSRLSFASSRFTPTRLNTPSCAPQSGNR</sequence>
<proteinExistence type="predicted"/>
<protein>
    <submittedName>
        <fullName evidence="2">Uncharacterized protein</fullName>
    </submittedName>
</protein>
<keyword evidence="3" id="KW-1185">Reference proteome</keyword>
<accession>A0A5B7GNH9</accession>
<dbReference type="EMBL" id="VSRR010016229">
    <property type="protein sequence ID" value="MPC59076.1"/>
    <property type="molecule type" value="Genomic_DNA"/>
</dbReference>
<evidence type="ECO:0000313" key="2">
    <source>
        <dbReference type="EMBL" id="MPC59076.1"/>
    </source>
</evidence>